<dbReference type="EMBL" id="JAYKXP010000282">
    <property type="protein sequence ID" value="KAK7016444.1"/>
    <property type="molecule type" value="Genomic_DNA"/>
</dbReference>
<dbReference type="Pfam" id="PF01693">
    <property type="entry name" value="Cauli_VI"/>
    <property type="match status" value="1"/>
</dbReference>
<evidence type="ECO:0000256" key="1">
    <source>
        <dbReference type="SAM" id="MobiDB-lite"/>
    </source>
</evidence>
<reference evidence="3 4" key="1">
    <citation type="submission" date="2024-01" db="EMBL/GenBank/DDBJ databases">
        <title>A draft genome for a cacao thread blight-causing isolate of Paramarasmius palmivorus.</title>
        <authorList>
            <person name="Baruah I.K."/>
            <person name="Bukari Y."/>
            <person name="Amoako-Attah I."/>
            <person name="Meinhardt L.W."/>
            <person name="Bailey B.A."/>
            <person name="Cohen S.P."/>
        </authorList>
    </citation>
    <scope>NUCLEOTIDE SEQUENCE [LARGE SCALE GENOMIC DNA]</scope>
    <source>
        <strain evidence="3 4">GH-12</strain>
    </source>
</reference>
<name>A0AAW0AT88_9AGAR</name>
<proteinExistence type="predicted"/>
<dbReference type="Proteomes" id="UP001383192">
    <property type="component" value="Unassembled WGS sequence"/>
</dbReference>
<gene>
    <name evidence="3" type="ORF">VNI00_018881</name>
</gene>
<feature type="compositionally biased region" description="Acidic residues" evidence="1">
    <location>
        <begin position="247"/>
        <end position="256"/>
    </location>
</feature>
<organism evidence="3 4">
    <name type="scientific">Paramarasmius palmivorus</name>
    <dbReference type="NCBI Taxonomy" id="297713"/>
    <lineage>
        <taxon>Eukaryota</taxon>
        <taxon>Fungi</taxon>
        <taxon>Dikarya</taxon>
        <taxon>Basidiomycota</taxon>
        <taxon>Agaricomycotina</taxon>
        <taxon>Agaricomycetes</taxon>
        <taxon>Agaricomycetidae</taxon>
        <taxon>Agaricales</taxon>
        <taxon>Marasmiineae</taxon>
        <taxon>Marasmiaceae</taxon>
        <taxon>Paramarasmius</taxon>
    </lineage>
</organism>
<evidence type="ECO:0000313" key="3">
    <source>
        <dbReference type="EMBL" id="KAK7016444.1"/>
    </source>
</evidence>
<feature type="compositionally biased region" description="Polar residues" evidence="1">
    <location>
        <begin position="232"/>
        <end position="242"/>
    </location>
</feature>
<evidence type="ECO:0000313" key="4">
    <source>
        <dbReference type="Proteomes" id="UP001383192"/>
    </source>
</evidence>
<keyword evidence="4" id="KW-1185">Reference proteome</keyword>
<sequence length="265" mass="28842">MSNRRHPSAVDRRTGTHILPSNPYRATPPVDAPGSAPHTYTLTQHNPDKGVTICRTTVEQENSWVVTTTTTIHRRHPDIHVTHVDCGTSPGAGEAVDHAQVSTAAVPLVATSDQELVTSSMAEVFASLTTPTMPPLQFSNVIPDPNDIVIRPGMETHTRFYVVFRGRELGVFYDHPSEVLPHIYRVSNAASKVYNTFEAAVSAYTEAFHGRLPGFELAIIPAPIPLAYSTASGHGGSNSQYNIAIEGDSDSESNEAEVERQVEYQ</sequence>
<accession>A0AAW0AT88</accession>
<dbReference type="AlphaFoldDB" id="A0AAW0AT88"/>
<protein>
    <recommendedName>
        <fullName evidence="2">Ribonuclease H1 N-terminal domain-containing protein</fullName>
    </recommendedName>
</protein>
<feature type="region of interest" description="Disordered" evidence="1">
    <location>
        <begin position="232"/>
        <end position="265"/>
    </location>
</feature>
<evidence type="ECO:0000259" key="2">
    <source>
        <dbReference type="Pfam" id="PF01693"/>
    </source>
</evidence>
<comment type="caution">
    <text evidence="3">The sequence shown here is derived from an EMBL/GenBank/DDBJ whole genome shotgun (WGS) entry which is preliminary data.</text>
</comment>
<feature type="domain" description="Ribonuclease H1 N-terminal" evidence="2">
    <location>
        <begin position="159"/>
        <end position="200"/>
    </location>
</feature>
<dbReference type="InterPro" id="IPR011320">
    <property type="entry name" value="RNase_H1_N"/>
</dbReference>
<feature type="region of interest" description="Disordered" evidence="1">
    <location>
        <begin position="1"/>
        <end position="39"/>
    </location>
</feature>